<comment type="subunit">
    <text evidence="4">Component of nuclear RNase P and RNase MRP ribonucleoproteins. RNase P consists of a catalytic RNA moiety and 10 different protein chains; POP1, POP4, POP5, POP7, RPP14, RPP21, RPP25, RPP30, RPP38 and RPP40. Within the RNase P complex, POP1, POP7 and RPP25 form the 'finger' subcomplex, POP5, RPP14, RPP40 and homodimeric RPP30 form the 'palm' subcomplex, and RPP21, POP4 and RPP38 form the 'wrist' subcomplex. All subunits of the RNase P complex interact with the catalytic RNA. Several subunits of RNase P are also part of the RNase MRP complex. RNase MRP consists of a catalytic RNA moiety and about 8 protein subunits; POP1, POP7, RPP25, RPP30, RPP38, RPP40 and possibly also POP4 and POP5.</text>
</comment>
<dbReference type="InterPro" id="IPR023534">
    <property type="entry name" value="Rof/RNase_P-like"/>
</dbReference>
<evidence type="ECO:0000256" key="4">
    <source>
        <dbReference type="ARBA" id="ARBA00046486"/>
    </source>
</evidence>
<keyword evidence="5" id="KW-0819">tRNA processing</keyword>
<dbReference type="GO" id="GO:0005730">
    <property type="term" value="C:nucleolus"/>
    <property type="evidence" value="ECO:0007669"/>
    <property type="project" value="UniProtKB-SubCell"/>
</dbReference>
<reference evidence="6" key="1">
    <citation type="submission" date="2017-09" db="EMBL/GenBank/DDBJ databases">
        <title>Contemporary evolution of a Lepidopteran species, Heliothis virescens, in response to modern agricultural practices.</title>
        <authorList>
            <person name="Fritz M.L."/>
            <person name="Deyonke A.M."/>
            <person name="Papanicolaou A."/>
            <person name="Micinski S."/>
            <person name="Westbrook J."/>
            <person name="Gould F."/>
        </authorList>
    </citation>
    <scope>NUCLEOTIDE SEQUENCE [LARGE SCALE GENOMIC DNA]</scope>
    <source>
        <strain evidence="6">HvINT-</strain>
        <tissue evidence="6">Whole body</tissue>
    </source>
</reference>
<organism evidence="6">
    <name type="scientific">Heliothis virescens</name>
    <name type="common">Tobacco budworm moth</name>
    <dbReference type="NCBI Taxonomy" id="7102"/>
    <lineage>
        <taxon>Eukaryota</taxon>
        <taxon>Metazoa</taxon>
        <taxon>Ecdysozoa</taxon>
        <taxon>Arthropoda</taxon>
        <taxon>Hexapoda</taxon>
        <taxon>Insecta</taxon>
        <taxon>Pterygota</taxon>
        <taxon>Neoptera</taxon>
        <taxon>Endopterygota</taxon>
        <taxon>Lepidoptera</taxon>
        <taxon>Glossata</taxon>
        <taxon>Ditrysia</taxon>
        <taxon>Noctuoidea</taxon>
        <taxon>Noctuidae</taxon>
        <taxon>Heliothinae</taxon>
        <taxon>Heliothis</taxon>
    </lineage>
</organism>
<gene>
    <name evidence="6" type="ORF">B5V51_10641</name>
</gene>
<comment type="function">
    <text evidence="1 5">Component of ribonuclease P, a ribonucleoprotein complex that generates mature tRNA molecules by cleaving their 5'-ends.</text>
</comment>
<name>A0A2A4IWV8_HELVI</name>
<keyword evidence="5" id="KW-0539">Nucleus</keyword>
<dbReference type="Gene3D" id="2.30.30.210">
    <property type="entry name" value="Ribonuclease P/MRP, subunit p29"/>
    <property type="match status" value="1"/>
</dbReference>
<dbReference type="GO" id="GO:0033204">
    <property type="term" value="F:ribonuclease P RNA binding"/>
    <property type="evidence" value="ECO:0007669"/>
    <property type="project" value="InterPro"/>
</dbReference>
<evidence type="ECO:0000256" key="1">
    <source>
        <dbReference type="ARBA" id="ARBA00002435"/>
    </source>
</evidence>
<dbReference type="GO" id="GO:0030677">
    <property type="term" value="C:ribonuclease P complex"/>
    <property type="evidence" value="ECO:0007669"/>
    <property type="project" value="UniProtKB-UniRule"/>
</dbReference>
<comment type="subcellular location">
    <subcellularLocation>
        <location evidence="5">Nucleus</location>
        <location evidence="5">Nucleolus</location>
    </subcellularLocation>
</comment>
<evidence type="ECO:0000256" key="3">
    <source>
        <dbReference type="ARBA" id="ARBA00016225"/>
    </source>
</evidence>
<dbReference type="PANTHER" id="PTHR13348">
    <property type="entry name" value="RIBONUCLEASE P SUBUNIT P29"/>
    <property type="match status" value="1"/>
</dbReference>
<accession>A0A2A4IWV8</accession>
<dbReference type="InterPro" id="IPR016848">
    <property type="entry name" value="RNase_P/MRP_Rpp29-subunit"/>
</dbReference>
<proteinExistence type="inferred from homology"/>
<dbReference type="STRING" id="7102.A0A2A4IWV8"/>
<evidence type="ECO:0000256" key="2">
    <source>
        <dbReference type="ARBA" id="ARBA00006181"/>
    </source>
</evidence>
<dbReference type="EMBL" id="NWSH01005088">
    <property type="protein sequence ID" value="PCG64447.1"/>
    <property type="molecule type" value="Genomic_DNA"/>
</dbReference>
<comment type="similarity">
    <text evidence="2">Belongs to the eukaryotic/archaeal RNase P protein component 1 family.</text>
</comment>
<dbReference type="GO" id="GO:0006364">
    <property type="term" value="P:rRNA processing"/>
    <property type="evidence" value="ECO:0007669"/>
    <property type="project" value="TreeGrafter"/>
</dbReference>
<evidence type="ECO:0000313" key="6">
    <source>
        <dbReference type="EMBL" id="PCG64447.1"/>
    </source>
</evidence>
<dbReference type="AlphaFoldDB" id="A0A2A4IWV8"/>
<dbReference type="SMART" id="SM00538">
    <property type="entry name" value="POP4"/>
    <property type="match status" value="1"/>
</dbReference>
<dbReference type="InterPro" id="IPR002730">
    <property type="entry name" value="Rpp29/RNP1"/>
</dbReference>
<comment type="caution">
    <text evidence="6">The sequence shown here is derived from an EMBL/GenBank/DDBJ whole genome shotgun (WGS) entry which is preliminary data.</text>
</comment>
<dbReference type="GO" id="GO:0000172">
    <property type="term" value="C:ribonuclease MRP complex"/>
    <property type="evidence" value="ECO:0007669"/>
    <property type="project" value="InterPro"/>
</dbReference>
<dbReference type="InterPro" id="IPR036980">
    <property type="entry name" value="RNase_P/MRP_Rpp29_sf"/>
</dbReference>
<dbReference type="PANTHER" id="PTHR13348:SF0">
    <property type="entry name" value="RIBONUCLEASE P PROTEIN SUBUNIT P29"/>
    <property type="match status" value="1"/>
</dbReference>
<dbReference type="GO" id="GO:0001682">
    <property type="term" value="P:tRNA 5'-leader removal"/>
    <property type="evidence" value="ECO:0007669"/>
    <property type="project" value="InterPro"/>
</dbReference>
<dbReference type="Pfam" id="PF01868">
    <property type="entry name" value="RNase_P-MRP_p29"/>
    <property type="match status" value="1"/>
</dbReference>
<dbReference type="SUPFAM" id="SSF101744">
    <property type="entry name" value="Rof/RNase P subunit-like"/>
    <property type="match status" value="1"/>
</dbReference>
<dbReference type="PIRSF" id="PIRSF027081">
    <property type="entry name" value="RNase_P/MRP_p29_subunit"/>
    <property type="match status" value="1"/>
</dbReference>
<protein>
    <recommendedName>
        <fullName evidence="3 5">Ribonuclease P protein subunit p29</fullName>
    </recommendedName>
</protein>
<evidence type="ECO:0000256" key="5">
    <source>
        <dbReference type="PIRNR" id="PIRNR027081"/>
    </source>
</evidence>
<sequence>MSAEESFNKGAAEAIVGFLKSNVSKSGQQNLDAELKKVFVLAKKRGKSQKRKPNKKKVRCLTRIEKKSLGFYNIPRNEVKYSDVLPLNEIWQNYMKDLLELDKPVPDYTSKAWEAFTQTLFKADFHGSILNVVRSKCPSYVGKCGICIMDTRNTFKIVSKDNITTTIPKRECVFEMHLGTQKVTLFGKHLCVRPAERSTKKIKGHIHPDL</sequence>